<dbReference type="EMBL" id="LT575490">
    <property type="protein sequence ID" value="SAY44334.1"/>
    <property type="molecule type" value="Genomic_DNA"/>
</dbReference>
<evidence type="ECO:0008006" key="2">
    <source>
        <dbReference type="Google" id="ProtNLM"/>
    </source>
</evidence>
<organism evidence="1">
    <name type="scientific">Serratia marcescens</name>
    <dbReference type="NCBI Taxonomy" id="615"/>
    <lineage>
        <taxon>Bacteria</taxon>
        <taxon>Pseudomonadati</taxon>
        <taxon>Pseudomonadota</taxon>
        <taxon>Gammaproteobacteria</taxon>
        <taxon>Enterobacterales</taxon>
        <taxon>Yersiniaceae</taxon>
        <taxon>Serratia</taxon>
    </lineage>
</organism>
<reference evidence="1" key="1">
    <citation type="submission" date="2016-05" db="EMBL/GenBank/DDBJ databases">
        <authorList>
            <person name="Cock P.J.A."/>
            <person name="Cock P.J.A."/>
        </authorList>
    </citation>
    <scope>NUCLEOTIDE SEQUENCE</scope>
    <source>
        <strain evidence="1">PWN146_assembly</strain>
    </source>
</reference>
<proteinExistence type="predicted"/>
<sequence length="99" mass="11252">MNYPGSNVEIKLYSPLTLADGSKLEKVTMREPLVRDRIEYVKRPGSDAEKEIGMLADLCGMNVEDVYQLTAADYYQLEAAWNNFLLPPGERQKKTLDKP</sequence>
<dbReference type="Pfam" id="PF10109">
    <property type="entry name" value="Phage_TAC_7"/>
    <property type="match status" value="1"/>
</dbReference>
<dbReference type="InterPro" id="IPR019289">
    <property type="entry name" value="Phage_tail_E/E"/>
</dbReference>
<dbReference type="AlphaFoldDB" id="A0A1C3HH11"/>
<accession>A0A1C3HH11</accession>
<name>A0A1C3HH11_SERMA</name>
<protein>
    <recommendedName>
        <fullName evidence="2">Phage tail assembly protein</fullName>
    </recommendedName>
</protein>
<gene>
    <name evidence="1" type="ORF">PWN146_03042</name>
</gene>
<evidence type="ECO:0000313" key="1">
    <source>
        <dbReference type="EMBL" id="SAY44334.1"/>
    </source>
</evidence>